<evidence type="ECO:0000313" key="2">
    <source>
        <dbReference type="Proteomes" id="UP000004662"/>
    </source>
</evidence>
<gene>
    <name evidence="1" type="ORF">DFW101_1406</name>
</gene>
<dbReference type="EMBL" id="CM001368">
    <property type="protein sequence ID" value="EHJ47414.1"/>
    <property type="molecule type" value="Genomic_DNA"/>
</dbReference>
<dbReference type="Proteomes" id="UP000004662">
    <property type="component" value="Chromosome"/>
</dbReference>
<keyword evidence="2" id="KW-1185">Reference proteome</keyword>
<dbReference type="RefSeq" id="WP_009180814.1">
    <property type="nucleotide sequence ID" value="NZ_CM001368.1"/>
</dbReference>
<reference evidence="2" key="1">
    <citation type="journal article" date="2015" name="Genome Announc.">
        <title>High-Quality Draft Genome Sequence of Desulfovibrio carbinoliphilus FW-101-2B, an Organic Acid-Oxidizing Sulfate-Reducing Bacterium Isolated from Uranium(VI)-Contaminated Groundwater.</title>
        <authorList>
            <person name="Ramsay B.D."/>
            <person name="Hwang C."/>
            <person name="Woo H.L."/>
            <person name="Carroll S.L."/>
            <person name="Lucas S."/>
            <person name="Han J."/>
            <person name="Lapidus A.L."/>
            <person name="Cheng J.F."/>
            <person name="Goodwin L.A."/>
            <person name="Pitluck S."/>
            <person name="Peters L."/>
            <person name="Chertkov O."/>
            <person name="Held B."/>
            <person name="Detter J.C."/>
            <person name="Han C.S."/>
            <person name="Tapia R."/>
            <person name="Land M.L."/>
            <person name="Hauser L.J."/>
            <person name="Kyrpides N.C."/>
            <person name="Ivanova N.N."/>
            <person name="Mikhailova N."/>
            <person name="Pagani I."/>
            <person name="Woyke T."/>
            <person name="Arkin A.P."/>
            <person name="Dehal P."/>
            <person name="Chivian D."/>
            <person name="Criddle C.S."/>
            <person name="Wu W."/>
            <person name="Chakraborty R."/>
            <person name="Hazen T.C."/>
            <person name="Fields M.W."/>
        </authorList>
    </citation>
    <scope>NUCLEOTIDE SEQUENCE [LARGE SCALE GENOMIC DNA]</scope>
    <source>
        <strain evidence="2">FW-101-2B</strain>
    </source>
</reference>
<dbReference type="HOGENOM" id="CLU_1445524_0_0_7"/>
<proteinExistence type="predicted"/>
<sequence length="187" mass="19522">MIIYDKLTKAAQEWPNKAPVPTTHTTIAPPTSDQPVTWLDGGWRVGEVPAVEPTEEEVAAALAQAKTVKLAEIRAACDMALAPLAAAYPEREVQSWPQQIAEATAYAADATAAVPLLSSMAAQRPSLGDSDAERVAELARRILANAAAWSTIAGPIIGKRQALEDAVVAADTPEAVADITIDFGGAA</sequence>
<name>G7Q8S8_9BACT</name>
<dbReference type="eggNOG" id="ENOG50331TI">
    <property type="taxonomic scope" value="Bacteria"/>
</dbReference>
<protein>
    <submittedName>
        <fullName evidence="1">Uncharacterized protein</fullName>
    </submittedName>
</protein>
<dbReference type="OrthoDB" id="5461389at2"/>
<organism evidence="1 2">
    <name type="scientific">Solidesulfovibrio carbinoliphilus subsp. oakridgensis</name>
    <dbReference type="NCBI Taxonomy" id="694327"/>
    <lineage>
        <taxon>Bacteria</taxon>
        <taxon>Pseudomonadati</taxon>
        <taxon>Thermodesulfobacteriota</taxon>
        <taxon>Desulfovibrionia</taxon>
        <taxon>Desulfovibrionales</taxon>
        <taxon>Desulfovibrionaceae</taxon>
        <taxon>Solidesulfovibrio</taxon>
    </lineage>
</organism>
<dbReference type="STRING" id="694327.DFW101_1406"/>
<accession>G7Q8S8</accession>
<evidence type="ECO:0000313" key="1">
    <source>
        <dbReference type="EMBL" id="EHJ47414.1"/>
    </source>
</evidence>
<dbReference type="AlphaFoldDB" id="G7Q8S8"/>